<accession>A0A8X7N8X1</accession>
<evidence type="ECO:0000256" key="1">
    <source>
        <dbReference type="SAM" id="MobiDB-lite"/>
    </source>
</evidence>
<evidence type="ECO:0000313" key="4">
    <source>
        <dbReference type="Proteomes" id="UP000078113"/>
    </source>
</evidence>
<gene>
    <name evidence="3" type="ORF">A4X09_0g2959</name>
</gene>
<dbReference type="CDD" id="cd14270">
    <property type="entry name" value="UBA"/>
    <property type="match status" value="1"/>
</dbReference>
<dbReference type="InterPro" id="IPR009060">
    <property type="entry name" value="UBA-like_sf"/>
</dbReference>
<dbReference type="Gene3D" id="1.10.8.10">
    <property type="entry name" value="DNA helicase RuvA subunit, C-terminal domain"/>
    <property type="match status" value="1"/>
</dbReference>
<reference evidence="3" key="2">
    <citation type="journal article" date="2019" name="IMA Fungus">
        <title>Genome sequencing and comparison of five Tilletia species to identify candidate genes for the detection of regulated species infecting wheat.</title>
        <authorList>
            <person name="Nguyen H.D.T."/>
            <person name="Sultana T."/>
            <person name="Kesanakurti P."/>
            <person name="Hambleton S."/>
        </authorList>
    </citation>
    <scope>NUCLEOTIDE SEQUENCE</scope>
    <source>
        <strain evidence="3">DAOMC 236422</strain>
    </source>
</reference>
<dbReference type="SUPFAM" id="SSF46934">
    <property type="entry name" value="UBA-like"/>
    <property type="match status" value="1"/>
</dbReference>
<feature type="compositionally biased region" description="Low complexity" evidence="1">
    <location>
        <begin position="600"/>
        <end position="628"/>
    </location>
</feature>
<proteinExistence type="predicted"/>
<feature type="region of interest" description="Disordered" evidence="1">
    <location>
        <begin position="365"/>
        <end position="433"/>
    </location>
</feature>
<feature type="compositionally biased region" description="Polar residues" evidence="1">
    <location>
        <begin position="377"/>
        <end position="391"/>
    </location>
</feature>
<feature type="compositionally biased region" description="Basic and acidic residues" evidence="1">
    <location>
        <begin position="397"/>
        <end position="407"/>
    </location>
</feature>
<reference evidence="3" key="1">
    <citation type="submission" date="2016-04" db="EMBL/GenBank/DDBJ databases">
        <authorList>
            <person name="Nguyen H.D."/>
            <person name="Samba Siva P."/>
            <person name="Cullis J."/>
            <person name="Levesque C.A."/>
            <person name="Hambleton S."/>
        </authorList>
    </citation>
    <scope>NUCLEOTIDE SEQUENCE</scope>
    <source>
        <strain evidence="3">DAOMC 236422</strain>
    </source>
</reference>
<dbReference type="Proteomes" id="UP000078113">
    <property type="component" value="Unassembled WGS sequence"/>
</dbReference>
<feature type="domain" description="UBA" evidence="2">
    <location>
        <begin position="418"/>
        <end position="460"/>
    </location>
</feature>
<feature type="compositionally biased region" description="Low complexity" evidence="1">
    <location>
        <begin position="519"/>
        <end position="543"/>
    </location>
</feature>
<feature type="region of interest" description="Disordered" evidence="1">
    <location>
        <begin position="508"/>
        <end position="571"/>
    </location>
</feature>
<evidence type="ECO:0000259" key="2">
    <source>
        <dbReference type="PROSITE" id="PS50030"/>
    </source>
</evidence>
<feature type="compositionally biased region" description="Low complexity" evidence="1">
    <location>
        <begin position="298"/>
        <end position="313"/>
    </location>
</feature>
<dbReference type="PROSITE" id="PS50030">
    <property type="entry name" value="UBA"/>
    <property type="match status" value="1"/>
</dbReference>
<dbReference type="EMBL" id="LWDG02000096">
    <property type="protein sequence ID" value="KAE8269401.1"/>
    <property type="molecule type" value="Genomic_DNA"/>
</dbReference>
<feature type="region of interest" description="Disordered" evidence="1">
    <location>
        <begin position="271"/>
        <end position="336"/>
    </location>
</feature>
<feature type="compositionally biased region" description="Low complexity" evidence="1">
    <location>
        <begin position="327"/>
        <end position="336"/>
    </location>
</feature>
<evidence type="ECO:0000313" key="3">
    <source>
        <dbReference type="EMBL" id="KAE8269401.1"/>
    </source>
</evidence>
<feature type="region of interest" description="Disordered" evidence="1">
    <location>
        <begin position="595"/>
        <end position="650"/>
    </location>
</feature>
<sequence length="650" mass="67244">MPTIKIINATQVPLHIALTQVGPLHWQNDVEPQGTAVLKPGPVFFTIEARIARGADNEYDRLQCFVPIAIVTVSVVTLGVGAVYFSAAAAAAGSASAVMANISAQVASKVPAIRKLYKYARRSQQIARIGNIVGVGGSMLASKKLADADAAAISSKTASQPEGRFSGFWSKKEDKLSKKEEKKQAAESMKILQGLVAGSVVSSPGWYLNRDRTLRIEGGPRATEVDGLLVIETDTVVPFTIVEEHGKTLAKGKSQQELLQAGEQAQLAAVAAAAQSEDTQEGSTLKPPDMRRTKSTPDHSALAAAADTTTLPHPDSDSDSDSDKAGGDTPATAADTVKGKFAEWSASISGMTDEALQRGATMYSRFRPGAGAKPSDTPATATLDSKGTAETPSVAPEAEKTTPKEDSAPTTTTTDTVTDDDDPAPLDALLQMGFSPLEAHDALRRKEGNLQAAIEDLLAKDGAQVQQLAMSTPLPASPPVYGEPQHSPLVLSEEKKPRALEGGVVSVESASGQVKSADEPLAATSSTAETASSASSTPAVAPPAKKKPLKVVGGESIENPHWTQKARQAVETATSSELGKLAASQVLGRSKAFLGAGEGKSASSSSSSSSKAKVASSGWGLLGSSSSKGKADTGSVKRSKSVAGETSRRT</sequence>
<feature type="compositionally biased region" description="Polar residues" evidence="1">
    <location>
        <begin position="561"/>
        <end position="571"/>
    </location>
</feature>
<dbReference type="InterPro" id="IPR015940">
    <property type="entry name" value="UBA"/>
</dbReference>
<feature type="compositionally biased region" description="Basic and acidic residues" evidence="1">
    <location>
        <begin position="288"/>
        <end position="297"/>
    </location>
</feature>
<keyword evidence="4" id="KW-1185">Reference proteome</keyword>
<comment type="caution">
    <text evidence="3">The sequence shown here is derived from an EMBL/GenBank/DDBJ whole genome shotgun (WGS) entry which is preliminary data.</text>
</comment>
<protein>
    <recommendedName>
        <fullName evidence="2">UBA domain-containing protein</fullName>
    </recommendedName>
</protein>
<name>A0A8X7N8X1_9BASI</name>
<dbReference type="AlphaFoldDB" id="A0A8X7N8X1"/>
<dbReference type="SMART" id="SM00165">
    <property type="entry name" value="UBA"/>
    <property type="match status" value="1"/>
</dbReference>
<organism evidence="3 4">
    <name type="scientific">Tilletia walkeri</name>
    <dbReference type="NCBI Taxonomy" id="117179"/>
    <lineage>
        <taxon>Eukaryota</taxon>
        <taxon>Fungi</taxon>
        <taxon>Dikarya</taxon>
        <taxon>Basidiomycota</taxon>
        <taxon>Ustilaginomycotina</taxon>
        <taxon>Exobasidiomycetes</taxon>
        <taxon>Tilletiales</taxon>
        <taxon>Tilletiaceae</taxon>
        <taxon>Tilletia</taxon>
    </lineage>
</organism>